<dbReference type="VEuPathDB" id="PlasmoDB:PRCDC_0313000"/>
<organism evidence="1 3">
    <name type="scientific">Plasmodium reichenowi</name>
    <dbReference type="NCBI Taxonomy" id="5854"/>
    <lineage>
        <taxon>Eukaryota</taxon>
        <taxon>Sar</taxon>
        <taxon>Alveolata</taxon>
        <taxon>Apicomplexa</taxon>
        <taxon>Aconoidasida</taxon>
        <taxon>Haemosporida</taxon>
        <taxon>Plasmodiidae</taxon>
        <taxon>Plasmodium</taxon>
        <taxon>Plasmodium (Laverania)</taxon>
    </lineage>
</organism>
<reference evidence="1" key="1">
    <citation type="submission" date="2014-01" db="EMBL/GenBank/DDBJ databases">
        <authorList>
            <person name="Aslett M."/>
        </authorList>
    </citation>
    <scope>NUCLEOTIDE SEQUENCE</scope>
    <source>
        <strain evidence="1">CDC</strain>
    </source>
</reference>
<dbReference type="VEuPathDB" id="PlasmoDB:PRG01_0317100"/>
<dbReference type="EMBL" id="LT969566">
    <property type="protein sequence ID" value="SOV75900.1"/>
    <property type="molecule type" value="Genomic_DNA"/>
</dbReference>
<evidence type="ECO:0000313" key="2">
    <source>
        <dbReference type="EMBL" id="SOV75900.1"/>
    </source>
</evidence>
<keyword evidence="3" id="KW-1185">Reference proteome</keyword>
<dbReference type="EMBL" id="HG810764">
    <property type="protein sequence ID" value="CDO62561.1"/>
    <property type="molecule type" value="Genomic_DNA"/>
</dbReference>
<accession>A0A060RNH7</accession>
<protein>
    <recommendedName>
        <fullName evidence="5">Fusion protein</fullName>
    </recommendedName>
</protein>
<evidence type="ECO:0000313" key="1">
    <source>
        <dbReference type="EMBL" id="CDO62561.1"/>
    </source>
</evidence>
<name>A0A060RNH7_PLARE</name>
<sequence length="519" mass="63093">MINTLGTIFLLYIFLNKYFISCVKKDPYVLSYIINNDKCFRFLTNRTRRLYKGREKIKYEEVVTQKDISNINTVVLALLEYKKLYNNLNIPKNYILNVEDNENLKNFKLWKKLQDIKNEKSDKKKKYIYFILKKMEFPVETIFNEEEIQNYEMEDVEITSMSKLSTEENMNYDIDERQEVRKELFSPYIKKTKDKKTENVKDFLALYKFVPQINEQSTLPKHSNKSVRKKGILKYILYDLKKDKNFNFHYNYYYDNIYNNVKDDELDDYFKFCMKFKKSNQNYDLYVKGTSSFGDEESKKEKKFFLYTRKEIEGAHSYDFDKWSFSDFIEALVFFNDLYIDMNKERYEKFKEDEENEKLDLVDFNSINSNFVIPNDDLWPVEWHGMPLGSYINQIRMGDIDAKFHFIRRNILDYLMFDFKTPEFENKYINFTWRKLYLGIAWFIHTRGHPIVISPYDKIQFDVFPMDFCKPEEIQGLYLGYLIVQAQAHEKIFWNNYRDRFDFLKGLEINIRSADDLIF</sequence>
<dbReference type="Proteomes" id="UP000027581">
    <property type="component" value="Unassembled WGS sequence"/>
</dbReference>
<proteinExistence type="predicted"/>
<dbReference type="AlphaFoldDB" id="A0A060RNH7"/>
<evidence type="ECO:0008006" key="5">
    <source>
        <dbReference type="Google" id="ProtNLM"/>
    </source>
</evidence>
<evidence type="ECO:0000313" key="4">
    <source>
        <dbReference type="Proteomes" id="UP000240500"/>
    </source>
</evidence>
<dbReference type="OrthoDB" id="361131at2759"/>
<reference evidence="1" key="2">
    <citation type="submission" date="2014-05" db="EMBL/GenBank/DDBJ databases">
        <title>The genome sequences of chimpanzee malaria parasites reveal the path to human adaptation.</title>
        <authorList>
            <person name="Otto T.D."/>
            <person name="Rayner J.C."/>
            <person name="Boehme U."/>
            <person name="Pain A."/>
            <person name="Spottiswoode N."/>
            <person name="Sanders M."/>
            <person name="Quail M."/>
            <person name="Ollomo B."/>
            <person name="Renaud F."/>
            <person name="Thomas A.W."/>
            <person name="Prugnolle F."/>
            <person name="Conway D.J."/>
            <person name="Newbold C."/>
            <person name="Berriman M."/>
        </authorList>
    </citation>
    <scope>NUCLEOTIDE SEQUENCE [LARGE SCALE GENOMIC DNA]</scope>
    <source>
        <strain evidence="1">CDC</strain>
    </source>
</reference>
<gene>
    <name evidence="1" type="ORF">PRCDC_0313000.1</name>
    <name evidence="2" type="ORF">PRG01_0317100</name>
</gene>
<dbReference type="Proteomes" id="UP000240500">
    <property type="component" value="Chromosome 3"/>
</dbReference>
<reference evidence="2 4" key="3">
    <citation type="submission" date="2016-09" db="EMBL/GenBank/DDBJ databases">
        <authorList>
            <consortium name="Pathogen Informatics"/>
        </authorList>
    </citation>
    <scope>NUCLEOTIDE SEQUENCE [LARGE SCALE GENOMIC DNA]</scope>
</reference>
<evidence type="ECO:0000313" key="3">
    <source>
        <dbReference type="Proteomes" id="UP000027581"/>
    </source>
</evidence>